<feature type="DNA-binding region" description="H-T-H motif" evidence="4">
    <location>
        <begin position="33"/>
        <end position="52"/>
    </location>
</feature>
<dbReference type="Gene3D" id="1.10.10.60">
    <property type="entry name" value="Homeodomain-like"/>
    <property type="match status" value="1"/>
</dbReference>
<keyword evidence="3" id="KW-0804">Transcription</keyword>
<evidence type="ECO:0000313" key="6">
    <source>
        <dbReference type="EMBL" id="MFC5069677.1"/>
    </source>
</evidence>
<evidence type="ECO:0000256" key="1">
    <source>
        <dbReference type="ARBA" id="ARBA00023015"/>
    </source>
</evidence>
<evidence type="ECO:0000313" key="7">
    <source>
        <dbReference type="Proteomes" id="UP001595796"/>
    </source>
</evidence>
<accession>A0ABV9Z698</accession>
<dbReference type="Pfam" id="PF00440">
    <property type="entry name" value="TetR_N"/>
    <property type="match status" value="1"/>
</dbReference>
<evidence type="ECO:0000259" key="5">
    <source>
        <dbReference type="PROSITE" id="PS50977"/>
    </source>
</evidence>
<comment type="caution">
    <text evidence="6">The sequence shown here is derived from an EMBL/GenBank/DDBJ whole genome shotgun (WGS) entry which is preliminary data.</text>
</comment>
<dbReference type="InterPro" id="IPR009057">
    <property type="entry name" value="Homeodomain-like_sf"/>
</dbReference>
<evidence type="ECO:0000256" key="4">
    <source>
        <dbReference type="PROSITE-ProRule" id="PRU00335"/>
    </source>
</evidence>
<gene>
    <name evidence="6" type="ORF">ACFPFW_16805</name>
</gene>
<dbReference type="SUPFAM" id="SSF46689">
    <property type="entry name" value="Homeodomain-like"/>
    <property type="match status" value="1"/>
</dbReference>
<dbReference type="PROSITE" id="PS50977">
    <property type="entry name" value="HTH_TETR_2"/>
    <property type="match status" value="1"/>
</dbReference>
<keyword evidence="2 4" id="KW-0238">DNA-binding</keyword>
<feature type="domain" description="HTH tetR-type" evidence="5">
    <location>
        <begin position="10"/>
        <end position="70"/>
    </location>
</feature>
<dbReference type="Gene3D" id="1.10.357.10">
    <property type="entry name" value="Tetracycline Repressor, domain 2"/>
    <property type="match status" value="1"/>
</dbReference>
<organism evidence="6 7">
    <name type="scientific">Flaviflagellibacter deserti</name>
    <dbReference type="NCBI Taxonomy" id="2267266"/>
    <lineage>
        <taxon>Bacteria</taxon>
        <taxon>Pseudomonadati</taxon>
        <taxon>Pseudomonadota</taxon>
        <taxon>Alphaproteobacteria</taxon>
        <taxon>Hyphomicrobiales</taxon>
        <taxon>Flaviflagellibacter</taxon>
    </lineage>
</organism>
<dbReference type="Proteomes" id="UP001595796">
    <property type="component" value="Unassembled WGS sequence"/>
</dbReference>
<proteinExistence type="predicted"/>
<dbReference type="SUPFAM" id="SSF48498">
    <property type="entry name" value="Tetracyclin repressor-like, C-terminal domain"/>
    <property type="match status" value="1"/>
</dbReference>
<dbReference type="PRINTS" id="PR00455">
    <property type="entry name" value="HTHTETR"/>
</dbReference>
<dbReference type="PANTHER" id="PTHR47506">
    <property type="entry name" value="TRANSCRIPTIONAL REGULATORY PROTEIN"/>
    <property type="match status" value="1"/>
</dbReference>
<sequence length="186" mass="20058">MPRASREDAERHREEIIDAASRLFREKGIEGVSVPELMAAVGLTHGGFYKQFKSKDALAALAFERASTKIVGELRERIAAAAGTLEARQVFLDAYLAPEHRDNPAMGCVLSCLAGDLGRDSDQGLRDAFMRGMGRMIERLEAVEDPAPLATLSTLIGAVALSRATMGTPLSDEILDAVKDSLSTQK</sequence>
<dbReference type="RefSeq" id="WP_114956300.1">
    <property type="nucleotide sequence ID" value="NZ_JBHSJF010000008.1"/>
</dbReference>
<evidence type="ECO:0000256" key="3">
    <source>
        <dbReference type="ARBA" id="ARBA00023163"/>
    </source>
</evidence>
<dbReference type="PANTHER" id="PTHR47506:SF7">
    <property type="entry name" value="TRANSCRIPTIONAL REGULATORY PROTEIN"/>
    <property type="match status" value="1"/>
</dbReference>
<name>A0ABV9Z698_9HYPH</name>
<dbReference type="EMBL" id="JBHSJF010000008">
    <property type="protein sequence ID" value="MFC5069677.1"/>
    <property type="molecule type" value="Genomic_DNA"/>
</dbReference>
<keyword evidence="1" id="KW-0805">Transcription regulation</keyword>
<evidence type="ECO:0000256" key="2">
    <source>
        <dbReference type="ARBA" id="ARBA00023125"/>
    </source>
</evidence>
<keyword evidence="7" id="KW-1185">Reference proteome</keyword>
<dbReference type="InterPro" id="IPR036271">
    <property type="entry name" value="Tet_transcr_reg_TetR-rel_C_sf"/>
</dbReference>
<reference evidence="7" key="1">
    <citation type="journal article" date="2019" name="Int. J. Syst. Evol. Microbiol.">
        <title>The Global Catalogue of Microorganisms (GCM) 10K type strain sequencing project: providing services to taxonomists for standard genome sequencing and annotation.</title>
        <authorList>
            <consortium name="The Broad Institute Genomics Platform"/>
            <consortium name="The Broad Institute Genome Sequencing Center for Infectious Disease"/>
            <person name="Wu L."/>
            <person name="Ma J."/>
        </authorList>
    </citation>
    <scope>NUCLEOTIDE SEQUENCE [LARGE SCALE GENOMIC DNA]</scope>
    <source>
        <strain evidence="7">CGMCC 1.16444</strain>
    </source>
</reference>
<protein>
    <submittedName>
        <fullName evidence="6">TetR/AcrR family transcriptional regulator</fullName>
    </submittedName>
</protein>
<dbReference type="InterPro" id="IPR001647">
    <property type="entry name" value="HTH_TetR"/>
</dbReference>